<sequence>MTQLRVLILLMISFFNIAKSVGQENEQGDLGNLALDQSITYGKLKNGLTYYIKPTENESSKIYMRLYLKAGFDKQDGDQLDIAHMLEHLAFRNGIRDDEQLLNQLGMTRKDQFANTSFKYTEYSFDIPNTNPKGLDTGFQFFKDIAVHTDMSSKAIDSERGAIKEEIYYRNGDNLPQFYLETKLDSYLFPSIHDYSEVIAHYNSFDAEVVRRYYRDWYRPELMAVVVAGAITQPEKIEEKLKEFFKSLKNEKGNRELLDKDSLFFKSKPNFKSIQKQPSTQEFVIEKSELTLFYRDSITYHNLGNYLGLSRLQYWGMLQQILNHRIQEALQVYNPKYQAVISYSENEMYPMGLHLKLSILNNYEQEALQQVIGIIKNLKQNGIEEDEYKKIMNSLMPPSRASVNKDDFYWIKEIRRHFVANEALPEEKEKFLTENLKKTSLSDFNSFIHRNLKLYPDDLGIISTAKIDSLTLKKWIETSPVPKRKERWAKKDIECLKIEVNSNQKSVPIDYRYDKKLKVGEYTLANGIKVIIDHQQVQDDVTRLHGFTGYGAASFSPKNYYSAINSPDIINNSGIACLNKFELKDYLSTTSLWKLPQPYISYQESGIKAVSETKDLELMLKLTSLYFTQVNKDKEAYKDWKFLQLQKFSNPPFSLGSASLKDTIRNLTGDFTKNPIGRQRYQGIFKTDFDNAYDIYNKLFSNAKRFTFLITGLQDISKNLALINKYLGSIPTEEKLHFQNVRNLIESTSLTQGEPVIFPQNDNQNNRTSLVVSFLMPNKYSVSSNQIFHLETQLELLARIIKAKITELRYKKGFPLYDYATVGKFNEAMNRFEFEIQVNSQDSKIKELRKELDFILKNISEDLSEDIFHQEKKRIIQGIDFKQEFLNEREKKLYNYYRYQKPLISIQQHKNYLTDLKLEDFLKDMTNFIEQNSKMEFIFL</sequence>
<evidence type="ECO:0000256" key="2">
    <source>
        <dbReference type="SAM" id="Coils"/>
    </source>
</evidence>
<dbReference type="RefSeq" id="WP_169558805.1">
    <property type="nucleotide sequence ID" value="NZ_BMWY01000002.1"/>
</dbReference>
<organism evidence="6 7">
    <name type="scientific">Mesonia mobilis</name>
    <dbReference type="NCBI Taxonomy" id="369791"/>
    <lineage>
        <taxon>Bacteria</taxon>
        <taxon>Pseudomonadati</taxon>
        <taxon>Bacteroidota</taxon>
        <taxon>Flavobacteriia</taxon>
        <taxon>Flavobacteriales</taxon>
        <taxon>Flavobacteriaceae</taxon>
        <taxon>Mesonia</taxon>
    </lineage>
</organism>
<feature type="chain" id="PRO_5045040141" evidence="3">
    <location>
        <begin position="19"/>
        <end position="940"/>
    </location>
</feature>
<dbReference type="PANTHER" id="PTHR11851">
    <property type="entry name" value="METALLOPROTEASE"/>
    <property type="match status" value="1"/>
</dbReference>
<dbReference type="Gene3D" id="3.30.830.10">
    <property type="entry name" value="Metalloenzyme, LuxS/M16 peptidase-like"/>
    <property type="match status" value="1"/>
</dbReference>
<evidence type="ECO:0000313" key="6">
    <source>
        <dbReference type="EMBL" id="GGZ49057.1"/>
    </source>
</evidence>
<feature type="domain" description="Peptidase M16 N-terminal" evidence="4">
    <location>
        <begin position="59"/>
        <end position="168"/>
    </location>
</feature>
<keyword evidence="7" id="KW-1185">Reference proteome</keyword>
<comment type="caution">
    <text evidence="6">The sequence shown here is derived from an EMBL/GenBank/DDBJ whole genome shotgun (WGS) entry which is preliminary data.</text>
</comment>
<evidence type="ECO:0000256" key="1">
    <source>
        <dbReference type="ARBA" id="ARBA00007261"/>
    </source>
</evidence>
<feature type="signal peptide" evidence="3">
    <location>
        <begin position="1"/>
        <end position="18"/>
    </location>
</feature>
<feature type="coiled-coil region" evidence="2">
    <location>
        <begin position="838"/>
        <end position="865"/>
    </location>
</feature>
<dbReference type="InterPro" id="IPR011765">
    <property type="entry name" value="Pept_M16_N"/>
</dbReference>
<feature type="domain" description="Peptidase M16 C-terminal" evidence="5">
    <location>
        <begin position="204"/>
        <end position="395"/>
    </location>
</feature>
<feature type="domain" description="Peptidase M16 C-terminal" evidence="5">
    <location>
        <begin position="690"/>
        <end position="873"/>
    </location>
</feature>
<dbReference type="Pfam" id="PF00675">
    <property type="entry name" value="Peptidase_M16"/>
    <property type="match status" value="1"/>
</dbReference>
<name>A0ABQ3BL01_9FLAO</name>
<dbReference type="InterPro" id="IPR007863">
    <property type="entry name" value="Peptidase_M16_C"/>
</dbReference>
<dbReference type="InterPro" id="IPR011249">
    <property type="entry name" value="Metalloenz_LuxS/M16"/>
</dbReference>
<evidence type="ECO:0000259" key="5">
    <source>
        <dbReference type="Pfam" id="PF05193"/>
    </source>
</evidence>
<evidence type="ECO:0000259" key="4">
    <source>
        <dbReference type="Pfam" id="PF00675"/>
    </source>
</evidence>
<keyword evidence="3" id="KW-0732">Signal</keyword>
<dbReference type="GeneID" id="94368463"/>
<dbReference type="SUPFAM" id="SSF63411">
    <property type="entry name" value="LuxS/MPP-like metallohydrolase"/>
    <property type="match status" value="3"/>
</dbReference>
<comment type="similarity">
    <text evidence="1">Belongs to the peptidase M16 family.</text>
</comment>
<protein>
    <submittedName>
        <fullName evidence="6">Peptidase M16</fullName>
    </submittedName>
</protein>
<gene>
    <name evidence="6" type="ORF">GCM10008088_08000</name>
</gene>
<evidence type="ECO:0000256" key="3">
    <source>
        <dbReference type="SAM" id="SignalP"/>
    </source>
</evidence>
<dbReference type="Proteomes" id="UP000615593">
    <property type="component" value="Unassembled WGS sequence"/>
</dbReference>
<keyword evidence="2" id="KW-0175">Coiled coil</keyword>
<accession>A0ABQ3BL01</accession>
<dbReference type="Pfam" id="PF05193">
    <property type="entry name" value="Peptidase_M16_C"/>
    <property type="match status" value="2"/>
</dbReference>
<dbReference type="PANTHER" id="PTHR11851:SF49">
    <property type="entry name" value="MITOCHONDRIAL-PROCESSING PEPTIDASE SUBUNIT ALPHA"/>
    <property type="match status" value="1"/>
</dbReference>
<reference evidence="7" key="1">
    <citation type="journal article" date="2019" name="Int. J. Syst. Evol. Microbiol.">
        <title>The Global Catalogue of Microorganisms (GCM) 10K type strain sequencing project: providing services to taxonomists for standard genome sequencing and annotation.</title>
        <authorList>
            <consortium name="The Broad Institute Genomics Platform"/>
            <consortium name="The Broad Institute Genome Sequencing Center for Infectious Disease"/>
            <person name="Wu L."/>
            <person name="Ma J."/>
        </authorList>
    </citation>
    <scope>NUCLEOTIDE SEQUENCE [LARGE SCALE GENOMIC DNA]</scope>
    <source>
        <strain evidence="7">KCTC 12708</strain>
    </source>
</reference>
<dbReference type="InterPro" id="IPR050361">
    <property type="entry name" value="MPP/UQCRC_Complex"/>
</dbReference>
<dbReference type="EMBL" id="BMWY01000002">
    <property type="protein sequence ID" value="GGZ49057.1"/>
    <property type="molecule type" value="Genomic_DNA"/>
</dbReference>
<proteinExistence type="inferred from homology"/>
<evidence type="ECO:0000313" key="7">
    <source>
        <dbReference type="Proteomes" id="UP000615593"/>
    </source>
</evidence>